<comment type="caution">
    <text evidence="1">The sequence shown here is derived from an EMBL/GenBank/DDBJ whole genome shotgun (WGS) entry which is preliminary data.</text>
</comment>
<organism evidence="1 2">
    <name type="scientific">Daphnia magna</name>
    <dbReference type="NCBI Taxonomy" id="35525"/>
    <lineage>
        <taxon>Eukaryota</taxon>
        <taxon>Metazoa</taxon>
        <taxon>Ecdysozoa</taxon>
        <taxon>Arthropoda</taxon>
        <taxon>Crustacea</taxon>
        <taxon>Branchiopoda</taxon>
        <taxon>Diplostraca</taxon>
        <taxon>Cladocera</taxon>
        <taxon>Anomopoda</taxon>
        <taxon>Daphniidae</taxon>
        <taxon>Daphnia</taxon>
    </lineage>
</organism>
<keyword evidence="2" id="KW-1185">Reference proteome</keyword>
<accession>A0A162D428</accession>
<evidence type="ECO:0000313" key="2">
    <source>
        <dbReference type="Proteomes" id="UP000076858"/>
    </source>
</evidence>
<sequence>MKEVVEMEISGFMGGIRLFLKPSFESSDSYLESVAEPAGSLMTWDFSESCVRIGDAGGFRTEGNAWWVGEQANRRIGVSTCLAFGGSCAGMATKGC</sequence>
<evidence type="ECO:0000313" key="1">
    <source>
        <dbReference type="EMBL" id="KZS06614.1"/>
    </source>
</evidence>
<protein>
    <submittedName>
        <fullName evidence="1">Uncharacterized protein</fullName>
    </submittedName>
</protein>
<gene>
    <name evidence="1" type="ORF">APZ42_029882</name>
</gene>
<name>A0A162D428_9CRUS</name>
<dbReference type="AlphaFoldDB" id="A0A162D428"/>
<reference evidence="1 2" key="1">
    <citation type="submission" date="2016-03" db="EMBL/GenBank/DDBJ databases">
        <title>EvidentialGene: Evidence-directed Construction of Genes on Genomes.</title>
        <authorList>
            <person name="Gilbert D.G."/>
            <person name="Choi J.-H."/>
            <person name="Mockaitis K."/>
            <person name="Colbourne J."/>
            <person name="Pfrender M."/>
        </authorList>
    </citation>
    <scope>NUCLEOTIDE SEQUENCE [LARGE SCALE GENOMIC DNA]</scope>
    <source>
        <strain evidence="1 2">Xinb3</strain>
        <tissue evidence="1">Complete organism</tissue>
    </source>
</reference>
<dbReference type="Proteomes" id="UP000076858">
    <property type="component" value="Unassembled WGS sequence"/>
</dbReference>
<dbReference type="EMBL" id="LRGB01002664">
    <property type="protein sequence ID" value="KZS06614.1"/>
    <property type="molecule type" value="Genomic_DNA"/>
</dbReference>
<proteinExistence type="predicted"/>